<evidence type="ECO:0000313" key="1">
    <source>
        <dbReference type="EMBL" id="KUM47148.1"/>
    </source>
</evidence>
<geneLocation type="mitochondrion" evidence="1"/>
<gene>
    <name evidence="1" type="ORF">ABT39_MTgene6154</name>
</gene>
<reference evidence="1" key="1">
    <citation type="journal article" date="2015" name="Genome Biol. Evol.">
        <title>Organellar Genomes of White Spruce (Picea glauca): Assembly and Annotation.</title>
        <authorList>
            <person name="Jackman S.D."/>
            <person name="Warren R.L."/>
            <person name="Gibb E.A."/>
            <person name="Vandervalk B.P."/>
            <person name="Mohamadi H."/>
            <person name="Chu J."/>
            <person name="Raymond A."/>
            <person name="Pleasance S."/>
            <person name="Coope R."/>
            <person name="Wildung M.R."/>
            <person name="Ritland C.E."/>
            <person name="Bousquet J."/>
            <person name="Jones S.J."/>
            <person name="Bohlmann J."/>
            <person name="Birol I."/>
        </authorList>
    </citation>
    <scope>NUCLEOTIDE SEQUENCE [LARGE SCALE GENOMIC DNA]</scope>
    <source>
        <tissue evidence="1">Flushing bud</tissue>
    </source>
</reference>
<name>A0A117NGQ0_PICGL</name>
<protein>
    <submittedName>
        <fullName evidence="1">Uncharacterized protein</fullName>
    </submittedName>
</protein>
<dbReference type="AlphaFoldDB" id="A0A117NGQ0"/>
<comment type="caution">
    <text evidence="1">The sequence shown here is derived from an EMBL/GenBank/DDBJ whole genome shotgun (WGS) entry which is preliminary data.</text>
</comment>
<organism evidence="1">
    <name type="scientific">Picea glauca</name>
    <name type="common">White spruce</name>
    <name type="synonym">Pinus glauca</name>
    <dbReference type="NCBI Taxonomy" id="3330"/>
    <lineage>
        <taxon>Eukaryota</taxon>
        <taxon>Viridiplantae</taxon>
        <taxon>Streptophyta</taxon>
        <taxon>Embryophyta</taxon>
        <taxon>Tracheophyta</taxon>
        <taxon>Spermatophyta</taxon>
        <taxon>Pinopsida</taxon>
        <taxon>Pinidae</taxon>
        <taxon>Conifers I</taxon>
        <taxon>Pinales</taxon>
        <taxon>Pinaceae</taxon>
        <taxon>Picea</taxon>
    </lineage>
</organism>
<proteinExistence type="predicted"/>
<dbReference type="EMBL" id="LKAM01000008">
    <property type="protein sequence ID" value="KUM47148.1"/>
    <property type="molecule type" value="Genomic_DNA"/>
</dbReference>
<accession>A0A117NGQ0</accession>
<keyword evidence="1" id="KW-0496">Mitochondrion</keyword>
<sequence length="54" mass="6204">MNERCTFMGHGIPLSLSIGRASFIRYVSQSYRIEEQCSDQPLTDESVPVRKQEL</sequence>